<keyword evidence="1" id="KW-0472">Membrane</keyword>
<evidence type="ECO:0000313" key="3">
    <source>
        <dbReference type="Proteomes" id="UP000260721"/>
    </source>
</evidence>
<dbReference type="EMBL" id="QUSK01000025">
    <property type="protein sequence ID" value="RGD74026.1"/>
    <property type="molecule type" value="Genomic_DNA"/>
</dbReference>
<dbReference type="RefSeq" id="WP_117446945.1">
    <property type="nucleotide sequence ID" value="NZ_CALCIP010000046.1"/>
</dbReference>
<dbReference type="PANTHER" id="PTHR37814:SF1">
    <property type="entry name" value="MEMBRANE PROTEIN"/>
    <property type="match status" value="1"/>
</dbReference>
<accession>A0A3E3DY67</accession>
<reference evidence="2 3" key="1">
    <citation type="submission" date="2018-08" db="EMBL/GenBank/DDBJ databases">
        <title>A genome reference for cultivated species of the human gut microbiota.</title>
        <authorList>
            <person name="Zou Y."/>
            <person name="Xue W."/>
            <person name="Luo G."/>
        </authorList>
    </citation>
    <scope>NUCLEOTIDE SEQUENCE [LARGE SCALE GENOMIC DNA]</scope>
    <source>
        <strain evidence="2 3">TF08-11</strain>
    </source>
</reference>
<dbReference type="InterPro" id="IPR038728">
    <property type="entry name" value="YkvI-like"/>
</dbReference>
<feature type="transmembrane region" description="Helical" evidence="1">
    <location>
        <begin position="111"/>
        <end position="134"/>
    </location>
</feature>
<evidence type="ECO:0000313" key="2">
    <source>
        <dbReference type="EMBL" id="RGD74026.1"/>
    </source>
</evidence>
<feature type="transmembrane region" description="Helical" evidence="1">
    <location>
        <begin position="298"/>
        <end position="317"/>
    </location>
</feature>
<evidence type="ECO:0000256" key="1">
    <source>
        <dbReference type="SAM" id="Phobius"/>
    </source>
</evidence>
<evidence type="ECO:0008006" key="4">
    <source>
        <dbReference type="Google" id="ProtNLM"/>
    </source>
</evidence>
<dbReference type="AlphaFoldDB" id="A0A3E3DY67"/>
<keyword evidence="1" id="KW-0812">Transmembrane</keyword>
<comment type="caution">
    <text evidence="2">The sequence shown here is derived from an EMBL/GenBank/DDBJ whole genome shotgun (WGS) entry which is preliminary data.</text>
</comment>
<feature type="transmembrane region" description="Helical" evidence="1">
    <location>
        <begin position="34"/>
        <end position="62"/>
    </location>
</feature>
<feature type="transmembrane region" description="Helical" evidence="1">
    <location>
        <begin position="262"/>
        <end position="286"/>
    </location>
</feature>
<protein>
    <recommendedName>
        <fullName evidence="4">Membrane protein YkvI</fullName>
    </recommendedName>
</protein>
<keyword evidence="1" id="KW-1133">Transmembrane helix</keyword>
<name>A0A3E3DY67_9FIRM</name>
<feature type="transmembrane region" description="Helical" evidence="1">
    <location>
        <begin position="191"/>
        <end position="213"/>
    </location>
</feature>
<dbReference type="PANTHER" id="PTHR37814">
    <property type="entry name" value="CONSERVED MEMBRANE PROTEIN"/>
    <property type="match status" value="1"/>
</dbReference>
<sequence>MKKESIQVALAYVGVLVGAGLSSGQDLLQYFLSFGFPGLIGVIALGVLNIIFGKILLTLGCYYQSKNHQEVLKKISSPIVNKIIDLTLIIASFVIGFVMVAGAGANLEQQFAIPAWAGSALCSILILLTAFLDFDKITKVLGIFTPVMIVLLTLIMIYTLWTRPLDMMYYHQHALHIKSALPNLWMSVLNYFSLCVITGVSMAFVLGGSLVRIGVAEKGGLLGGTLVGLILLSASISLYFHIDVVSQSEIPMLMIVKQIHPWLATIYAFMIFGLIFNTAFSLYYSLAKRFFNHSVKKTRICLFIIVILGYLCSFVGFKELIGYMYPILGYVGFVLIASVLWAWIRHKEDVSVEKRRRRKIISLLHKKQDRKQYYSQKDKDLLMMLDQNSSVKQEDVLRYLKSAQMSE</sequence>
<dbReference type="Proteomes" id="UP000260721">
    <property type="component" value="Unassembled WGS sequence"/>
</dbReference>
<gene>
    <name evidence="2" type="ORF">DXC78_10270</name>
</gene>
<feature type="transmembrane region" description="Helical" evidence="1">
    <location>
        <begin position="83"/>
        <end position="105"/>
    </location>
</feature>
<feature type="transmembrane region" description="Helical" evidence="1">
    <location>
        <begin position="220"/>
        <end position="242"/>
    </location>
</feature>
<feature type="transmembrane region" description="Helical" evidence="1">
    <location>
        <begin position="141"/>
        <end position="161"/>
    </location>
</feature>
<feature type="transmembrane region" description="Helical" evidence="1">
    <location>
        <begin position="323"/>
        <end position="344"/>
    </location>
</feature>
<proteinExistence type="predicted"/>
<organism evidence="2 3">
    <name type="scientific">Faecalicoccus pleomorphus</name>
    <dbReference type="NCBI Taxonomy" id="1323"/>
    <lineage>
        <taxon>Bacteria</taxon>
        <taxon>Bacillati</taxon>
        <taxon>Bacillota</taxon>
        <taxon>Erysipelotrichia</taxon>
        <taxon>Erysipelotrichales</taxon>
        <taxon>Erysipelotrichaceae</taxon>
        <taxon>Faecalicoccus</taxon>
    </lineage>
</organism>